<evidence type="ECO:0000259" key="8">
    <source>
        <dbReference type="PROSITE" id="PS50939"/>
    </source>
</evidence>
<feature type="transmembrane region" description="Helical" evidence="7">
    <location>
        <begin position="227"/>
        <end position="246"/>
    </location>
</feature>
<sequence>AYLWITKWQEQASKFFENGDDNVIECSALTGQSLSMKFSYNTKKNNVRIKGEEVRLRRKAFQRRNFCQIDFETWDETIRAQYFLNETATITDKVLYCSAIVDVGGWPSSYGQVFTYNKTQSYYLLLAAGSALTSSLTQHKTTDVSTILMLLAWFFFVPTAGMFARFLRSSWPTLRPGGLLVWFHVHRACNSIAIILMTASFICILTANSWNWTGPGSHSGRWSEMHTLIGIFTLCLAWIQPFVSAMRTRKLNGSTFRCNPSHPRRPYFNWAHRGIGVTAMTLAS</sequence>
<keyword evidence="5 7" id="KW-1133">Transmembrane helix</keyword>
<evidence type="ECO:0000256" key="4">
    <source>
        <dbReference type="ARBA" id="ARBA00022982"/>
    </source>
</evidence>
<feature type="transmembrane region" description="Helical" evidence="7">
    <location>
        <begin position="188"/>
        <end position="207"/>
    </location>
</feature>
<evidence type="ECO:0000256" key="6">
    <source>
        <dbReference type="ARBA" id="ARBA00023136"/>
    </source>
</evidence>
<accession>A0A3P7JC20</accession>
<gene>
    <name evidence="9" type="ORF">SVUK_LOCUS12557</name>
</gene>
<organism evidence="9 10">
    <name type="scientific">Strongylus vulgaris</name>
    <name type="common">Blood worm</name>
    <dbReference type="NCBI Taxonomy" id="40348"/>
    <lineage>
        <taxon>Eukaryota</taxon>
        <taxon>Metazoa</taxon>
        <taxon>Ecdysozoa</taxon>
        <taxon>Nematoda</taxon>
        <taxon>Chromadorea</taxon>
        <taxon>Rhabditida</taxon>
        <taxon>Rhabditina</taxon>
        <taxon>Rhabditomorpha</taxon>
        <taxon>Strongyloidea</taxon>
        <taxon>Strongylidae</taxon>
        <taxon>Strongylus</taxon>
    </lineage>
</organism>
<evidence type="ECO:0000313" key="9">
    <source>
        <dbReference type="EMBL" id="VDM77559.1"/>
    </source>
</evidence>
<keyword evidence="10" id="KW-1185">Reference proteome</keyword>
<feature type="non-terminal residue" evidence="9">
    <location>
        <position position="1"/>
    </location>
</feature>
<evidence type="ECO:0000313" key="10">
    <source>
        <dbReference type="Proteomes" id="UP000270094"/>
    </source>
</evidence>
<feature type="transmembrane region" description="Helical" evidence="7">
    <location>
        <begin position="147"/>
        <end position="167"/>
    </location>
</feature>
<dbReference type="PANTHER" id="PTHR23130">
    <property type="entry name" value="CYTOCHROME B561 AND DOMON DOMAIN-CONTAINING PROTEIN"/>
    <property type="match status" value="1"/>
</dbReference>
<evidence type="ECO:0000256" key="5">
    <source>
        <dbReference type="ARBA" id="ARBA00022989"/>
    </source>
</evidence>
<proteinExistence type="predicted"/>
<keyword evidence="6 7" id="KW-0472">Membrane</keyword>
<dbReference type="InterPro" id="IPR006593">
    <property type="entry name" value="Cyt_b561/ferric_Rdtase_TM"/>
</dbReference>
<dbReference type="PANTHER" id="PTHR23130:SF171">
    <property type="entry name" value="OS01G0895300 PROTEIN"/>
    <property type="match status" value="1"/>
</dbReference>
<feature type="domain" description="Cytochrome b561" evidence="8">
    <location>
        <begin position="107"/>
        <end position="284"/>
    </location>
</feature>
<keyword evidence="4" id="KW-0249">Electron transport</keyword>
<keyword evidence="3 7" id="KW-0812">Transmembrane</keyword>
<keyword evidence="2" id="KW-0813">Transport</keyword>
<dbReference type="AlphaFoldDB" id="A0A3P7JC20"/>
<dbReference type="SMART" id="SM00665">
    <property type="entry name" value="B561"/>
    <property type="match status" value="1"/>
</dbReference>
<protein>
    <recommendedName>
        <fullName evidence="8">Cytochrome b561 domain-containing protein</fullName>
    </recommendedName>
</protein>
<dbReference type="Gene3D" id="1.20.120.1770">
    <property type="match status" value="1"/>
</dbReference>
<dbReference type="Proteomes" id="UP000270094">
    <property type="component" value="Unassembled WGS sequence"/>
</dbReference>
<dbReference type="OrthoDB" id="5813822at2759"/>
<evidence type="ECO:0000256" key="2">
    <source>
        <dbReference type="ARBA" id="ARBA00022448"/>
    </source>
</evidence>
<evidence type="ECO:0000256" key="7">
    <source>
        <dbReference type="SAM" id="Phobius"/>
    </source>
</evidence>
<dbReference type="CDD" id="cd08760">
    <property type="entry name" value="Cyt_b561_FRRS1_like"/>
    <property type="match status" value="1"/>
</dbReference>
<evidence type="ECO:0000256" key="1">
    <source>
        <dbReference type="ARBA" id="ARBA00004370"/>
    </source>
</evidence>
<evidence type="ECO:0000256" key="3">
    <source>
        <dbReference type="ARBA" id="ARBA00022692"/>
    </source>
</evidence>
<dbReference type="PROSITE" id="PS50939">
    <property type="entry name" value="CYTOCHROME_B561"/>
    <property type="match status" value="1"/>
</dbReference>
<dbReference type="GO" id="GO:0016020">
    <property type="term" value="C:membrane"/>
    <property type="evidence" value="ECO:0007669"/>
    <property type="project" value="UniProtKB-SubCell"/>
</dbReference>
<comment type="subcellular location">
    <subcellularLocation>
        <location evidence="1">Membrane</location>
    </subcellularLocation>
</comment>
<reference evidence="9 10" key="1">
    <citation type="submission" date="2018-11" db="EMBL/GenBank/DDBJ databases">
        <authorList>
            <consortium name="Pathogen Informatics"/>
        </authorList>
    </citation>
    <scope>NUCLEOTIDE SEQUENCE [LARGE SCALE GENOMIC DNA]</scope>
</reference>
<dbReference type="EMBL" id="UYYB01099533">
    <property type="protein sequence ID" value="VDM77559.1"/>
    <property type="molecule type" value="Genomic_DNA"/>
</dbReference>
<name>A0A3P7JC20_STRVU</name>